<dbReference type="SUPFAM" id="SSF54427">
    <property type="entry name" value="NTF2-like"/>
    <property type="match status" value="1"/>
</dbReference>
<keyword evidence="2" id="KW-1185">Reference proteome</keyword>
<dbReference type="Proteomes" id="UP001595947">
    <property type="component" value="Unassembled WGS sequence"/>
</dbReference>
<dbReference type="InterPro" id="IPR009959">
    <property type="entry name" value="Cyclase_SnoaL-like"/>
</dbReference>
<reference evidence="2" key="1">
    <citation type="journal article" date="2019" name="Int. J. Syst. Evol. Microbiol.">
        <title>The Global Catalogue of Microorganisms (GCM) 10K type strain sequencing project: providing services to taxonomists for standard genome sequencing and annotation.</title>
        <authorList>
            <consortium name="The Broad Institute Genomics Platform"/>
            <consortium name="The Broad Institute Genome Sequencing Center for Infectious Disease"/>
            <person name="Wu L."/>
            <person name="Ma J."/>
        </authorList>
    </citation>
    <scope>NUCLEOTIDE SEQUENCE [LARGE SCALE GENOMIC DNA]</scope>
    <source>
        <strain evidence="2">CGMCC 4.7093</strain>
    </source>
</reference>
<dbReference type="RefSeq" id="WP_378039333.1">
    <property type="nucleotide sequence ID" value="NZ_JBHSIV010000054.1"/>
</dbReference>
<name>A0ABV9YTQ4_9PSEU</name>
<dbReference type="EMBL" id="JBHSIV010000054">
    <property type="protein sequence ID" value="MFC5066016.1"/>
    <property type="molecule type" value="Genomic_DNA"/>
</dbReference>
<dbReference type="Gene3D" id="3.10.450.50">
    <property type="match status" value="1"/>
</dbReference>
<dbReference type="InterPro" id="IPR032710">
    <property type="entry name" value="NTF2-like_dom_sf"/>
</dbReference>
<evidence type="ECO:0000313" key="2">
    <source>
        <dbReference type="Proteomes" id="UP001595947"/>
    </source>
</evidence>
<proteinExistence type="predicted"/>
<evidence type="ECO:0000313" key="1">
    <source>
        <dbReference type="EMBL" id="MFC5066016.1"/>
    </source>
</evidence>
<accession>A0ABV9YTQ4</accession>
<dbReference type="PANTHER" id="PTHR38436:SF3">
    <property type="entry name" value="CARBOXYMETHYLENEBUTENOLIDASE-RELATED"/>
    <property type="match status" value="1"/>
</dbReference>
<dbReference type="PANTHER" id="PTHR38436">
    <property type="entry name" value="POLYKETIDE CYCLASE SNOAL-LIKE DOMAIN"/>
    <property type="match status" value="1"/>
</dbReference>
<sequence>MTKAVQDLMIAVERVHDAVRAALVAGGPVAHLLDDAATLEILPAGTGASGAADVERFGAEAFVVPDDLAFRRVSRTGDRFRVADEEVLSFTHDREMPWLLPGVAPTGRRAEIVVVTLTTVKRGRVARMRMLADGVALTAALGLAPAVTV</sequence>
<comment type="caution">
    <text evidence="1">The sequence shown here is derived from an EMBL/GenBank/DDBJ whole genome shotgun (WGS) entry which is preliminary data.</text>
</comment>
<organism evidence="1 2">
    <name type="scientific">Actinomycetospora atypica</name>
    <dbReference type="NCBI Taxonomy" id="1290095"/>
    <lineage>
        <taxon>Bacteria</taxon>
        <taxon>Bacillati</taxon>
        <taxon>Actinomycetota</taxon>
        <taxon>Actinomycetes</taxon>
        <taxon>Pseudonocardiales</taxon>
        <taxon>Pseudonocardiaceae</taxon>
        <taxon>Actinomycetospora</taxon>
    </lineage>
</organism>
<protein>
    <submittedName>
        <fullName evidence="1">Uncharacterized protein</fullName>
    </submittedName>
</protein>
<gene>
    <name evidence="1" type="ORF">ACFPBZ_27660</name>
</gene>